<dbReference type="OrthoDB" id="295158at2759"/>
<evidence type="ECO:0000313" key="2">
    <source>
        <dbReference type="EMBL" id="CAD8129614.1"/>
    </source>
</evidence>
<evidence type="ECO:0000256" key="1">
    <source>
        <dbReference type="SAM" id="Phobius"/>
    </source>
</evidence>
<dbReference type="AlphaFoldDB" id="A0A8S1RT46"/>
<name>A0A8S1RT46_9CILI</name>
<reference evidence="2" key="1">
    <citation type="submission" date="2021-01" db="EMBL/GenBank/DDBJ databases">
        <authorList>
            <consortium name="Genoscope - CEA"/>
            <person name="William W."/>
        </authorList>
    </citation>
    <scope>NUCLEOTIDE SEQUENCE</scope>
</reference>
<dbReference type="Proteomes" id="UP000692954">
    <property type="component" value="Unassembled WGS sequence"/>
</dbReference>
<feature type="transmembrane region" description="Helical" evidence="1">
    <location>
        <begin position="144"/>
        <end position="161"/>
    </location>
</feature>
<gene>
    <name evidence="2" type="ORF">PSON_ATCC_30995.1.T2340005</name>
</gene>
<comment type="caution">
    <text evidence="2">The sequence shown here is derived from an EMBL/GenBank/DDBJ whole genome shotgun (WGS) entry which is preliminary data.</text>
</comment>
<proteinExistence type="predicted"/>
<evidence type="ECO:0000313" key="3">
    <source>
        <dbReference type="Proteomes" id="UP000692954"/>
    </source>
</evidence>
<accession>A0A8S1RT46</accession>
<dbReference type="EMBL" id="CAJJDN010000234">
    <property type="protein sequence ID" value="CAD8129614.1"/>
    <property type="molecule type" value="Genomic_DNA"/>
</dbReference>
<keyword evidence="1" id="KW-1133">Transmembrane helix</keyword>
<keyword evidence="3" id="KW-1185">Reference proteome</keyword>
<sequence>MKRYSIGKRFKKLKGMNKADPDAIIPETPKLIEDFIESLNQQGAVINKVKYAIFQTKNIGFKGESNDCLVVRRVSLGRVTRLSFGTIISVAQLLMLKYQQGLGILNHFQNFYKFLAHNLCLHGNIIQYQHICFMNIKKVLYQNGIYLLIIFLKIQINAVYWKQEDLELLQDKQMAKHAKTKNGYLIATFQTIQYIARKFPSLFKPGIVTLENIIWIHTSIVTRCFGGQGLKYVTMVPFCELFNHESADVCYDLQQNDGSTKYGYEFMTQKLIKEQNEDDELSVDSFDNSQHSEDDISDSEYITGDYNEYQEFDFDGFTKKTTLEYQENLRNIPQVQKQQELYTKMTKEFNIKFNIQRDVFQLAIDSIAILFQNLDFGDNFSTCFQGIFSMSWIQIQKIILMKKYLLFKLDKFLKKSKQFVLNIQIIGTHLIMLSRKILSQKKINFFAQKIDQKPIKIIPTVELLLSKPIDRNCDYYKNVWEKENFQNLLMRTRDYFEKGSHPTIKQNDDPQIWNGFRIQQIQQHFLRVEYFEYFNQKQAIWLAHQFKLDKYKRFKLKFIKPPYELIIFCKLVYWQYIINQKGKDYLQLLLYLKKKIINSQKKQKTLKNNFLRNPQDIMNILRQFTDQRDQESIIIILILDKLMKGATFEKAIEKTEYDFDFYQTNRHTLKRYFEELKCVMKKSK</sequence>
<protein>
    <submittedName>
        <fullName evidence="2">Uncharacterized protein</fullName>
    </submittedName>
</protein>
<keyword evidence="1" id="KW-0472">Membrane</keyword>
<keyword evidence="1" id="KW-0812">Transmembrane</keyword>
<organism evidence="2 3">
    <name type="scientific">Paramecium sonneborni</name>
    <dbReference type="NCBI Taxonomy" id="65129"/>
    <lineage>
        <taxon>Eukaryota</taxon>
        <taxon>Sar</taxon>
        <taxon>Alveolata</taxon>
        <taxon>Ciliophora</taxon>
        <taxon>Intramacronucleata</taxon>
        <taxon>Oligohymenophorea</taxon>
        <taxon>Peniculida</taxon>
        <taxon>Parameciidae</taxon>
        <taxon>Paramecium</taxon>
    </lineage>
</organism>